<dbReference type="InterPro" id="IPR035093">
    <property type="entry name" value="RelE/ParE_toxin_dom_sf"/>
</dbReference>
<reference evidence="3 4" key="1">
    <citation type="submission" date="2015-03" db="EMBL/GenBank/DDBJ databases">
        <authorList>
            <person name="Hassan Y.I."/>
            <person name="Lepp D."/>
            <person name="Li X.-Z."/>
            <person name="Zhou T."/>
        </authorList>
    </citation>
    <scope>NUCLEOTIDE SEQUENCE [LARGE SCALE GENOMIC DNA]</scope>
    <source>
        <strain evidence="3 4">BD-c194</strain>
    </source>
</reference>
<protein>
    <recommendedName>
        <fullName evidence="5">Plasmid stabilization protein</fullName>
    </recommendedName>
</protein>
<dbReference type="PATRIC" id="fig|443610.3.peg.337"/>
<keyword evidence="2" id="KW-1277">Toxin-antitoxin system</keyword>
<evidence type="ECO:0000256" key="2">
    <source>
        <dbReference type="ARBA" id="ARBA00022649"/>
    </source>
</evidence>
<dbReference type="Proteomes" id="UP000033632">
    <property type="component" value="Unassembled WGS sequence"/>
</dbReference>
<evidence type="ECO:0000313" key="3">
    <source>
        <dbReference type="EMBL" id="KKB11825.1"/>
    </source>
</evidence>
<evidence type="ECO:0000313" key="4">
    <source>
        <dbReference type="Proteomes" id="UP000033632"/>
    </source>
</evidence>
<comment type="similarity">
    <text evidence="1">Belongs to the RelE toxin family.</text>
</comment>
<evidence type="ECO:0008006" key="5">
    <source>
        <dbReference type="Google" id="ProtNLM"/>
    </source>
</evidence>
<proteinExistence type="inferred from homology"/>
<dbReference type="Gene3D" id="3.30.2310.20">
    <property type="entry name" value="RelE-like"/>
    <property type="match status" value="1"/>
</dbReference>
<dbReference type="InterPro" id="IPR051803">
    <property type="entry name" value="TA_system_RelE-like_toxin"/>
</dbReference>
<sequence>MRRRVRRSAATKRDQSDIWWYIAERNVTAADAILERLDEAVTMLSEYPDAGRARPELGPEVRYFPVEHYLVFYRYQDNVVDVLRILHAARDITPEMLSD</sequence>
<organism evidence="3 4">
    <name type="scientific">Devosia geojensis</name>
    <dbReference type="NCBI Taxonomy" id="443610"/>
    <lineage>
        <taxon>Bacteria</taxon>
        <taxon>Pseudomonadati</taxon>
        <taxon>Pseudomonadota</taxon>
        <taxon>Alphaproteobacteria</taxon>
        <taxon>Hyphomicrobiales</taxon>
        <taxon>Devosiaceae</taxon>
        <taxon>Devosia</taxon>
    </lineage>
</organism>
<name>A0A0F5FTB3_9HYPH</name>
<dbReference type="InterPro" id="IPR007712">
    <property type="entry name" value="RelE/ParE_toxin"/>
</dbReference>
<dbReference type="AlphaFoldDB" id="A0A0F5FTB3"/>
<dbReference type="RefSeq" id="WP_046108609.1">
    <property type="nucleotide sequence ID" value="NZ_JZEX01000107.1"/>
</dbReference>
<evidence type="ECO:0000256" key="1">
    <source>
        <dbReference type="ARBA" id="ARBA00006226"/>
    </source>
</evidence>
<gene>
    <name evidence="3" type="ORF">VE25_10670</name>
</gene>
<dbReference type="STRING" id="443610.VE25_10670"/>
<dbReference type="Pfam" id="PF05016">
    <property type="entry name" value="ParE_toxin"/>
    <property type="match status" value="1"/>
</dbReference>
<keyword evidence="4" id="KW-1185">Reference proteome</keyword>
<comment type="caution">
    <text evidence="3">The sequence shown here is derived from an EMBL/GenBank/DDBJ whole genome shotgun (WGS) entry which is preliminary data.</text>
</comment>
<dbReference type="PANTHER" id="PTHR33755">
    <property type="entry name" value="TOXIN PARE1-RELATED"/>
    <property type="match status" value="1"/>
</dbReference>
<dbReference type="EMBL" id="JZEX01000107">
    <property type="protein sequence ID" value="KKB11825.1"/>
    <property type="molecule type" value="Genomic_DNA"/>
</dbReference>
<dbReference type="OrthoDB" id="8369899at2"/>
<accession>A0A0F5FTB3</accession>